<accession>A0ABU7ANY1</accession>
<proteinExistence type="predicted"/>
<comment type="caution">
    <text evidence="1">The sequence shown here is derived from an EMBL/GenBank/DDBJ whole genome shotgun (WGS) entry which is preliminary data.</text>
</comment>
<keyword evidence="2" id="KW-1185">Reference proteome</keyword>
<evidence type="ECO:0000313" key="1">
    <source>
        <dbReference type="EMBL" id="MED6239130.1"/>
    </source>
</evidence>
<evidence type="ECO:0000313" key="2">
    <source>
        <dbReference type="Proteomes" id="UP001345963"/>
    </source>
</evidence>
<organism evidence="1 2">
    <name type="scientific">Ataeniobius toweri</name>
    <dbReference type="NCBI Taxonomy" id="208326"/>
    <lineage>
        <taxon>Eukaryota</taxon>
        <taxon>Metazoa</taxon>
        <taxon>Chordata</taxon>
        <taxon>Craniata</taxon>
        <taxon>Vertebrata</taxon>
        <taxon>Euteleostomi</taxon>
        <taxon>Actinopterygii</taxon>
        <taxon>Neopterygii</taxon>
        <taxon>Teleostei</taxon>
        <taxon>Neoteleostei</taxon>
        <taxon>Acanthomorphata</taxon>
        <taxon>Ovalentaria</taxon>
        <taxon>Atherinomorphae</taxon>
        <taxon>Cyprinodontiformes</taxon>
        <taxon>Goodeidae</taxon>
        <taxon>Ataeniobius</taxon>
    </lineage>
</organism>
<protein>
    <submittedName>
        <fullName evidence="1">Uncharacterized protein</fullName>
    </submittedName>
</protein>
<sequence length="99" mass="10865">MCLHFCILNRCSVQLNYPEPSVSPGVFVVCLGCPGFCVNRFGWNRDGCPTCSSSMVPSSLPCITECVPQKGKPVISYVSLFFLFSLLLSVEPRTSQQPL</sequence>
<gene>
    <name evidence="1" type="ORF">ATANTOWER_002184</name>
</gene>
<dbReference type="Proteomes" id="UP001345963">
    <property type="component" value="Unassembled WGS sequence"/>
</dbReference>
<name>A0ABU7ANY1_9TELE</name>
<reference evidence="1 2" key="1">
    <citation type="submission" date="2021-07" db="EMBL/GenBank/DDBJ databases">
        <authorList>
            <person name="Palmer J.M."/>
        </authorList>
    </citation>
    <scope>NUCLEOTIDE SEQUENCE [LARGE SCALE GENOMIC DNA]</scope>
    <source>
        <strain evidence="1 2">AT_MEX2019</strain>
        <tissue evidence="1">Muscle</tissue>
    </source>
</reference>
<dbReference type="EMBL" id="JAHUTI010020890">
    <property type="protein sequence ID" value="MED6239130.1"/>
    <property type="molecule type" value="Genomic_DNA"/>
</dbReference>